<dbReference type="InterPro" id="IPR036380">
    <property type="entry name" value="Isochorismatase-like_sf"/>
</dbReference>
<dbReference type="KEGG" id="ure:UREG_03548"/>
<dbReference type="Proteomes" id="UP000002058">
    <property type="component" value="Unassembled WGS sequence"/>
</dbReference>
<dbReference type="PANTHER" id="PTHR43559:SF3">
    <property type="entry name" value="HYDROLASE YCAC-RELATED"/>
    <property type="match status" value="1"/>
</dbReference>
<dbReference type="Gene3D" id="3.40.50.850">
    <property type="entry name" value="Isochorismatase-like"/>
    <property type="match status" value="1"/>
</dbReference>
<dbReference type="OrthoDB" id="167809at2759"/>
<dbReference type="PANTHER" id="PTHR43559">
    <property type="entry name" value="HYDROLASE YCAC-RELATED"/>
    <property type="match status" value="1"/>
</dbReference>
<dbReference type="InterPro" id="IPR053152">
    <property type="entry name" value="Hydrolase_YcaC-like"/>
</dbReference>
<name>C4JR66_UNCRE</name>
<reference evidence="2" key="1">
    <citation type="journal article" date="2009" name="Genome Res.">
        <title>Comparative genomic analyses of the human fungal pathogens Coccidioides and their relatives.</title>
        <authorList>
            <person name="Sharpton T.J."/>
            <person name="Stajich J.E."/>
            <person name="Rounsley S.D."/>
            <person name="Gardner M.J."/>
            <person name="Wortman J.R."/>
            <person name="Jordar V.S."/>
            <person name="Maiti R."/>
            <person name="Kodira C.D."/>
            <person name="Neafsey D.E."/>
            <person name="Zeng Q."/>
            <person name="Hung C.-Y."/>
            <person name="McMahan C."/>
            <person name="Muszewska A."/>
            <person name="Grynberg M."/>
            <person name="Mandel M.A."/>
            <person name="Kellner E.M."/>
            <person name="Barker B.M."/>
            <person name="Galgiani J.N."/>
            <person name="Orbach M.J."/>
            <person name="Kirkland T.N."/>
            <person name="Cole G.T."/>
            <person name="Henn M.R."/>
            <person name="Birren B.W."/>
            <person name="Taylor J.W."/>
        </authorList>
    </citation>
    <scope>NUCLEOTIDE SEQUENCE [LARGE SCALE GENOMIC DNA]</scope>
    <source>
        <strain evidence="2">UAMH 1704</strain>
    </source>
</reference>
<proteinExistence type="predicted"/>
<dbReference type="GeneID" id="8437450"/>
<dbReference type="VEuPathDB" id="FungiDB:UREG_03548"/>
<dbReference type="HOGENOM" id="CLU_066901_1_2_1"/>
<organism evidence="1 2">
    <name type="scientific">Uncinocarpus reesii (strain UAMH 1704)</name>
    <dbReference type="NCBI Taxonomy" id="336963"/>
    <lineage>
        <taxon>Eukaryota</taxon>
        <taxon>Fungi</taxon>
        <taxon>Dikarya</taxon>
        <taxon>Ascomycota</taxon>
        <taxon>Pezizomycotina</taxon>
        <taxon>Eurotiomycetes</taxon>
        <taxon>Eurotiomycetidae</taxon>
        <taxon>Onygenales</taxon>
        <taxon>Onygenaceae</taxon>
        <taxon>Uncinocarpus</taxon>
    </lineage>
</organism>
<dbReference type="SUPFAM" id="SSF52499">
    <property type="entry name" value="Isochorismatase-like hydrolases"/>
    <property type="match status" value="1"/>
</dbReference>
<keyword evidence="2" id="KW-1185">Reference proteome</keyword>
<protein>
    <submittedName>
        <fullName evidence="1">Protein ycaC</fullName>
    </submittedName>
</protein>
<accession>C4JR66</accession>
<evidence type="ECO:0000313" key="1">
    <source>
        <dbReference type="EMBL" id="EEP78702.1"/>
    </source>
</evidence>
<evidence type="ECO:0000313" key="2">
    <source>
        <dbReference type="Proteomes" id="UP000002058"/>
    </source>
</evidence>
<dbReference type="InParanoid" id="C4JR66"/>
<dbReference type="OMA" id="HIFPAYQ"/>
<dbReference type="EMBL" id="CH476616">
    <property type="protein sequence ID" value="EEP78702.1"/>
    <property type="molecule type" value="Genomic_DNA"/>
</dbReference>
<dbReference type="AlphaFoldDB" id="C4JR66"/>
<sequence length="161" mass="18249">MAPKYTRLDRENCAFLFIDHQSGLIQLVRDFEADEFKNNVEALVDIAKYFKIPSILTTSFDSGPNGPIVKEIARGLPDAPLIRRPGQINAMDNEEFVNAIKKTAHKRLSQHGVQLLNWVAIAAELHRDWRNDIEGFGKIWTDHVPGYWCLAQSYEVAKGGK</sequence>
<dbReference type="eggNOG" id="ENOG502QSGT">
    <property type="taxonomic scope" value="Eukaryota"/>
</dbReference>
<gene>
    <name evidence="1" type="ORF">UREG_03548</name>
</gene>
<dbReference type="RefSeq" id="XP_002544031.1">
    <property type="nucleotide sequence ID" value="XM_002543985.1"/>
</dbReference>